<keyword evidence="2" id="KW-1185">Reference proteome</keyword>
<dbReference type="Proteomes" id="UP000007800">
    <property type="component" value="Unassembled WGS sequence"/>
</dbReference>
<dbReference type="AlphaFoldDB" id="C5L5D5"/>
<name>C5L5D5_PERM5</name>
<dbReference type="OrthoDB" id="64767at2759"/>
<accession>C5L5D5</accession>
<evidence type="ECO:0000313" key="2">
    <source>
        <dbReference type="Proteomes" id="UP000007800"/>
    </source>
</evidence>
<gene>
    <name evidence="1" type="ORF">Pmar_PMAR000593</name>
</gene>
<proteinExistence type="predicted"/>
<dbReference type="RefSeq" id="XP_002776241.1">
    <property type="nucleotide sequence ID" value="XM_002776195.1"/>
</dbReference>
<feature type="non-terminal residue" evidence="1">
    <location>
        <position position="50"/>
    </location>
</feature>
<protein>
    <submittedName>
        <fullName evidence="1">Uncharacterized protein</fullName>
    </submittedName>
</protein>
<sequence>AVLNFKMKGKVANDERSFELPFTRTEFRRSFGEDIWADDSAVMGALIKSR</sequence>
<reference evidence="1 2" key="1">
    <citation type="submission" date="2008-07" db="EMBL/GenBank/DDBJ databases">
        <authorList>
            <person name="El-Sayed N."/>
            <person name="Caler E."/>
            <person name="Inman J."/>
            <person name="Amedeo P."/>
            <person name="Hass B."/>
            <person name="Wortman J."/>
        </authorList>
    </citation>
    <scope>NUCLEOTIDE SEQUENCE [LARGE SCALE GENOMIC DNA]</scope>
    <source>
        <strain evidence="2">ATCC 50983 / TXsc</strain>
    </source>
</reference>
<dbReference type="EMBL" id="GG679267">
    <property type="protein sequence ID" value="EER08057.1"/>
    <property type="molecule type" value="Genomic_DNA"/>
</dbReference>
<dbReference type="GeneID" id="9064209"/>
<evidence type="ECO:0000313" key="1">
    <source>
        <dbReference type="EMBL" id="EER08057.1"/>
    </source>
</evidence>
<dbReference type="InParanoid" id="C5L5D5"/>
<organism evidence="2">
    <name type="scientific">Perkinsus marinus (strain ATCC 50983 / TXsc)</name>
    <dbReference type="NCBI Taxonomy" id="423536"/>
    <lineage>
        <taxon>Eukaryota</taxon>
        <taxon>Sar</taxon>
        <taxon>Alveolata</taxon>
        <taxon>Perkinsozoa</taxon>
        <taxon>Perkinsea</taxon>
        <taxon>Perkinsida</taxon>
        <taxon>Perkinsidae</taxon>
        <taxon>Perkinsus</taxon>
    </lineage>
</organism>
<feature type="non-terminal residue" evidence="1">
    <location>
        <position position="1"/>
    </location>
</feature>